<dbReference type="PRINTS" id="PR00237">
    <property type="entry name" value="GPCRRHODOPSN"/>
</dbReference>
<dbReference type="FunFam" id="1.20.1070.10:FF:000181">
    <property type="entry name" value="Thyrotropin receptor"/>
    <property type="match status" value="1"/>
</dbReference>
<dbReference type="Gene3D" id="1.20.1070.10">
    <property type="entry name" value="Rhodopsin 7-helix transmembrane proteins"/>
    <property type="match status" value="1"/>
</dbReference>
<dbReference type="GO" id="GO:0009755">
    <property type="term" value="P:hormone-mediated signaling pathway"/>
    <property type="evidence" value="ECO:0007669"/>
    <property type="project" value="TreeGrafter"/>
</dbReference>
<evidence type="ECO:0000256" key="7">
    <source>
        <dbReference type="ARBA" id="ARBA00022989"/>
    </source>
</evidence>
<evidence type="ECO:0000256" key="9">
    <source>
        <dbReference type="ARBA" id="ARBA00023136"/>
    </source>
</evidence>
<evidence type="ECO:0000256" key="4">
    <source>
        <dbReference type="ARBA" id="ARBA00022614"/>
    </source>
</evidence>
<dbReference type="Gene3D" id="3.80.10.10">
    <property type="entry name" value="Ribonuclease Inhibitor"/>
    <property type="match status" value="1"/>
</dbReference>
<dbReference type="InterPro" id="IPR026906">
    <property type="entry name" value="LRR_5"/>
</dbReference>
<keyword evidence="4" id="KW-0433">Leucine-rich repeat</keyword>
<evidence type="ECO:0000256" key="6">
    <source>
        <dbReference type="ARBA" id="ARBA00022737"/>
    </source>
</evidence>
<keyword evidence="11" id="KW-0807">Transducer</keyword>
<comment type="similarity">
    <text evidence="2">Belongs to the G-protein coupled receptor 1 family.</text>
</comment>
<accession>A0A1B6E925</accession>
<feature type="transmembrane region" description="Helical" evidence="12">
    <location>
        <begin position="687"/>
        <end position="707"/>
    </location>
</feature>
<keyword evidence="8" id="KW-0297">G-protein coupled receptor</keyword>
<keyword evidence="13" id="KW-0732">Signal</keyword>
<name>A0A1B6E925_9HEMI</name>
<evidence type="ECO:0000256" key="12">
    <source>
        <dbReference type="SAM" id="Phobius"/>
    </source>
</evidence>
<evidence type="ECO:0000256" key="10">
    <source>
        <dbReference type="ARBA" id="ARBA00023170"/>
    </source>
</evidence>
<dbReference type="InterPro" id="IPR002131">
    <property type="entry name" value="Gphrmn_rcpt_fam"/>
</dbReference>
<dbReference type="GO" id="GO:0016500">
    <property type="term" value="F:protein-hormone receptor activity"/>
    <property type="evidence" value="ECO:0007669"/>
    <property type="project" value="InterPro"/>
</dbReference>
<dbReference type="InterPro" id="IPR000276">
    <property type="entry name" value="GPCR_Rhodpsn"/>
</dbReference>
<dbReference type="GO" id="GO:0008528">
    <property type="term" value="F:G protein-coupled peptide receptor activity"/>
    <property type="evidence" value="ECO:0007669"/>
    <property type="project" value="TreeGrafter"/>
</dbReference>
<dbReference type="GO" id="GO:0007189">
    <property type="term" value="P:adenylate cyclase-activating G protein-coupled receptor signaling pathway"/>
    <property type="evidence" value="ECO:0007669"/>
    <property type="project" value="TreeGrafter"/>
</dbReference>
<gene>
    <name evidence="15" type="ORF">g.22600</name>
</gene>
<sequence>MVHTLVLLLYVMLWTPCYSADLDEITTGACSCSNSTQEEVLEACHCSGATLSLIPPDINDGVVHVLSISQANIEEIKDDTFLPYNLTLRDITITYVKNLRTVQKNVFRKLPEIQSITISQAPNLTRFPDHLFSAANTLKVLRISHTGLQNMPAFSQLGANRIMHLVDFESNQLKELTTNSVRLRTEQLLLDYNDIRFIEASAFDGCQIGKLSLRGNKMLTTLSPDTFKGIQTLRDLDLSQTSITHLPTIGLEELEVLRLVDTYTLKIIPSIYDLKSLQLARLTYSFHCCAFKYPALHDPARHAKHQAFLTQAHELCDEKNLNTKSKRQTMGNFEFGAIVGSSNENVVSSSEKQHFAFPNYLLTSDKIQFRDGDSMIKWSGDVQPPSPTDSEQEDEEVFHQGPAMMPQAKLQALCGNLSVEREPINCEPVPDALNPCEDIMGYEWLRISVWLVISTALIGNTAVLVVLLSTRSETSVPRFLMCHLAFADLCMAIYLLLLAVTDLRSTGYYFNYAFDWQRGLGCQVAGFMTVFASQLSIFTLSLLTVERWFAIRHALYTNKMNLQLAAKIMVVGYAYAILSAAFPLFGISGYSSTSICLPMDTGDTASVAYILLLLAFTGFAFFLICACYAQIYFSLNYETRHCPGERTLARKMTLLVGTNFACWAPIAFFSLTAVAGYPLIDVTRSKILLVFFYPINSCANPYLYAILTAQYRKDFINLLARYGLCTKCAQEYKMVYQQPKSAQTSLPRLLHTDSVRTAEVAV</sequence>
<keyword evidence="5 12" id="KW-0812">Transmembrane</keyword>
<feature type="signal peptide" evidence="13">
    <location>
        <begin position="1"/>
        <end position="19"/>
    </location>
</feature>
<dbReference type="PROSITE" id="PS00237">
    <property type="entry name" value="G_PROTEIN_RECEP_F1_1"/>
    <property type="match status" value="1"/>
</dbReference>
<keyword evidence="6" id="KW-0677">Repeat</keyword>
<reference evidence="15" key="1">
    <citation type="submission" date="2015-12" db="EMBL/GenBank/DDBJ databases">
        <title>De novo transcriptome assembly of four potential Pierce s Disease insect vectors from Arizona vineyards.</title>
        <authorList>
            <person name="Tassone E.E."/>
        </authorList>
    </citation>
    <scope>NUCLEOTIDE SEQUENCE</scope>
</reference>
<dbReference type="GO" id="GO:0005886">
    <property type="term" value="C:plasma membrane"/>
    <property type="evidence" value="ECO:0007669"/>
    <property type="project" value="UniProtKB-SubCell"/>
</dbReference>
<evidence type="ECO:0000256" key="1">
    <source>
        <dbReference type="ARBA" id="ARBA00004651"/>
    </source>
</evidence>
<keyword evidence="7 12" id="KW-1133">Transmembrane helix</keyword>
<dbReference type="AlphaFoldDB" id="A0A1B6E925"/>
<protein>
    <recommendedName>
        <fullName evidence="14">G-protein coupled receptors family 1 profile domain-containing protein</fullName>
    </recommendedName>
</protein>
<comment type="subcellular location">
    <subcellularLocation>
        <location evidence="1">Cell membrane</location>
        <topology evidence="1">Multi-pass membrane protein</topology>
    </subcellularLocation>
</comment>
<proteinExistence type="inferred from homology"/>
<evidence type="ECO:0000256" key="11">
    <source>
        <dbReference type="ARBA" id="ARBA00023224"/>
    </source>
</evidence>
<dbReference type="PRINTS" id="PR00373">
    <property type="entry name" value="GLYCHORMONER"/>
</dbReference>
<evidence type="ECO:0000259" key="14">
    <source>
        <dbReference type="PROSITE" id="PS50262"/>
    </source>
</evidence>
<dbReference type="PANTHER" id="PTHR24372:SF74">
    <property type="entry name" value="LP13728P"/>
    <property type="match status" value="1"/>
</dbReference>
<evidence type="ECO:0000313" key="15">
    <source>
        <dbReference type="EMBL" id="JAS34395.1"/>
    </source>
</evidence>
<feature type="transmembrane region" description="Helical" evidence="12">
    <location>
        <begin position="480"/>
        <end position="500"/>
    </location>
</feature>
<dbReference type="Pfam" id="PF13306">
    <property type="entry name" value="LRR_5"/>
    <property type="match status" value="1"/>
</dbReference>
<feature type="transmembrane region" description="Helical" evidence="12">
    <location>
        <begin position="564"/>
        <end position="587"/>
    </location>
</feature>
<dbReference type="InterPro" id="IPR032675">
    <property type="entry name" value="LRR_dom_sf"/>
</dbReference>
<feature type="transmembrane region" description="Helical" evidence="12">
    <location>
        <begin position="607"/>
        <end position="633"/>
    </location>
</feature>
<dbReference type="InterPro" id="IPR017452">
    <property type="entry name" value="GPCR_Rhodpsn_7TM"/>
</dbReference>
<feature type="transmembrane region" description="Helical" evidence="12">
    <location>
        <begin position="444"/>
        <end position="468"/>
    </location>
</feature>
<dbReference type="SUPFAM" id="SSF81321">
    <property type="entry name" value="Family A G protein-coupled receptor-like"/>
    <property type="match status" value="1"/>
</dbReference>
<evidence type="ECO:0000256" key="2">
    <source>
        <dbReference type="ARBA" id="ARBA00010663"/>
    </source>
</evidence>
<dbReference type="EMBL" id="GEDC01002903">
    <property type="protein sequence ID" value="JAS34395.1"/>
    <property type="molecule type" value="Transcribed_RNA"/>
</dbReference>
<dbReference type="SUPFAM" id="SSF52058">
    <property type="entry name" value="L domain-like"/>
    <property type="match status" value="1"/>
</dbReference>
<evidence type="ECO:0000256" key="8">
    <source>
        <dbReference type="ARBA" id="ARBA00023040"/>
    </source>
</evidence>
<dbReference type="PROSITE" id="PS50262">
    <property type="entry name" value="G_PROTEIN_RECEP_F1_2"/>
    <property type="match status" value="1"/>
</dbReference>
<feature type="transmembrane region" description="Helical" evidence="12">
    <location>
        <begin position="520"/>
        <end position="543"/>
    </location>
</feature>
<dbReference type="CDD" id="cd15136">
    <property type="entry name" value="7tmA_Glyco_hormone_R"/>
    <property type="match status" value="1"/>
</dbReference>
<feature type="chain" id="PRO_5008581905" description="G-protein coupled receptors family 1 profile domain-containing protein" evidence="13">
    <location>
        <begin position="20"/>
        <end position="762"/>
    </location>
</feature>
<dbReference type="InterPro" id="IPR001611">
    <property type="entry name" value="Leu-rich_rpt"/>
</dbReference>
<evidence type="ECO:0000256" key="3">
    <source>
        <dbReference type="ARBA" id="ARBA00022475"/>
    </source>
</evidence>
<dbReference type="Pfam" id="PF00001">
    <property type="entry name" value="7tm_1"/>
    <property type="match status" value="1"/>
</dbReference>
<keyword evidence="10" id="KW-0675">Receptor</keyword>
<feature type="domain" description="G-protein coupled receptors family 1 profile" evidence="14">
    <location>
        <begin position="459"/>
        <end position="704"/>
    </location>
</feature>
<evidence type="ECO:0000256" key="5">
    <source>
        <dbReference type="ARBA" id="ARBA00022692"/>
    </source>
</evidence>
<dbReference type="Pfam" id="PF13855">
    <property type="entry name" value="LRR_8"/>
    <property type="match status" value="1"/>
</dbReference>
<keyword evidence="9 12" id="KW-0472">Membrane</keyword>
<dbReference type="PANTHER" id="PTHR24372">
    <property type="entry name" value="GLYCOPROTEIN HORMONE RECEPTOR"/>
    <property type="match status" value="1"/>
</dbReference>
<organism evidence="15">
    <name type="scientific">Clastoptera arizonana</name>
    <name type="common">Arizona spittle bug</name>
    <dbReference type="NCBI Taxonomy" id="38151"/>
    <lineage>
        <taxon>Eukaryota</taxon>
        <taxon>Metazoa</taxon>
        <taxon>Ecdysozoa</taxon>
        <taxon>Arthropoda</taxon>
        <taxon>Hexapoda</taxon>
        <taxon>Insecta</taxon>
        <taxon>Pterygota</taxon>
        <taxon>Neoptera</taxon>
        <taxon>Paraneoptera</taxon>
        <taxon>Hemiptera</taxon>
        <taxon>Auchenorrhyncha</taxon>
        <taxon>Cercopoidea</taxon>
        <taxon>Clastopteridae</taxon>
        <taxon>Clastoptera</taxon>
    </lineage>
</organism>
<feature type="transmembrane region" description="Helical" evidence="12">
    <location>
        <begin position="654"/>
        <end position="675"/>
    </location>
</feature>
<keyword evidence="3" id="KW-1003">Cell membrane</keyword>
<evidence type="ECO:0000256" key="13">
    <source>
        <dbReference type="SAM" id="SignalP"/>
    </source>
</evidence>